<keyword evidence="3" id="KW-1185">Reference proteome</keyword>
<dbReference type="InterPro" id="IPR051922">
    <property type="entry name" value="Bact_Sporulation_Assoc"/>
</dbReference>
<proteinExistence type="predicted"/>
<sequence length="329" mass="33281">MRTKIAAAICGVAATLAMAAPAAAEGETTTYRLGGANRYETAVAISQWAFEPGPGEEIPVTVASGVDFPDALAAGPLAAAEVGPLLLVPKDGVLPASVKSELSRLDPLWINVAGGAGAVSSLVESQLKDYDDVYRLAGRDRYETATELAFEAGGIDTTVFIATGASFPDALGGSAAAGRLGGTLMLTRSTSLPESTASLLKYGQPTKVVVLGGTGVISNSVISQIKSIVPGATVQRWAGNDRYATTAAISKNTYPQGSDVVYLASGADYPDALAGAPIAALDGGPLLLTRKECVPAATKQEIARLGATDVVVLGGTGVVSNNAANLRSC</sequence>
<dbReference type="Pfam" id="PF04122">
    <property type="entry name" value="CW_binding_2"/>
    <property type="match status" value="3"/>
</dbReference>
<evidence type="ECO:0000313" key="2">
    <source>
        <dbReference type="EMBL" id="GAA4288107.1"/>
    </source>
</evidence>
<organism evidence="2 3">
    <name type="scientific">Georgenia daeguensis</name>
    <dbReference type="NCBI Taxonomy" id="908355"/>
    <lineage>
        <taxon>Bacteria</taxon>
        <taxon>Bacillati</taxon>
        <taxon>Actinomycetota</taxon>
        <taxon>Actinomycetes</taxon>
        <taxon>Micrococcales</taxon>
        <taxon>Bogoriellaceae</taxon>
        <taxon>Georgenia</taxon>
    </lineage>
</organism>
<accession>A0ABP8EVT9</accession>
<feature type="chain" id="PRO_5046574472" description="Cell wall-binding repeat-containing protein" evidence="1">
    <location>
        <begin position="20"/>
        <end position="329"/>
    </location>
</feature>
<reference evidence="3" key="1">
    <citation type="journal article" date="2019" name="Int. J. Syst. Evol. Microbiol.">
        <title>The Global Catalogue of Microorganisms (GCM) 10K type strain sequencing project: providing services to taxonomists for standard genome sequencing and annotation.</title>
        <authorList>
            <consortium name="The Broad Institute Genomics Platform"/>
            <consortium name="The Broad Institute Genome Sequencing Center for Infectious Disease"/>
            <person name="Wu L."/>
            <person name="Ma J."/>
        </authorList>
    </citation>
    <scope>NUCLEOTIDE SEQUENCE [LARGE SCALE GENOMIC DNA]</scope>
    <source>
        <strain evidence="3">JCM 17459</strain>
    </source>
</reference>
<gene>
    <name evidence="2" type="ORF">GCM10022262_24670</name>
</gene>
<dbReference type="PANTHER" id="PTHR30032">
    <property type="entry name" value="N-ACETYLMURAMOYL-L-ALANINE AMIDASE-RELATED"/>
    <property type="match status" value="1"/>
</dbReference>
<dbReference type="RefSeq" id="WP_345041597.1">
    <property type="nucleotide sequence ID" value="NZ_BAABBA010000011.1"/>
</dbReference>
<protein>
    <recommendedName>
        <fullName evidence="4">Cell wall-binding repeat-containing protein</fullName>
    </recommendedName>
</protein>
<name>A0ABP8EVT9_9MICO</name>
<dbReference type="Proteomes" id="UP001499841">
    <property type="component" value="Unassembled WGS sequence"/>
</dbReference>
<evidence type="ECO:0008006" key="4">
    <source>
        <dbReference type="Google" id="ProtNLM"/>
    </source>
</evidence>
<evidence type="ECO:0000256" key="1">
    <source>
        <dbReference type="SAM" id="SignalP"/>
    </source>
</evidence>
<dbReference type="PANTHER" id="PTHR30032:SF8">
    <property type="entry name" value="GERMINATION-SPECIFIC N-ACETYLMURAMOYL-L-ALANINE AMIDASE"/>
    <property type="match status" value="1"/>
</dbReference>
<feature type="signal peptide" evidence="1">
    <location>
        <begin position="1"/>
        <end position="19"/>
    </location>
</feature>
<comment type="caution">
    <text evidence="2">The sequence shown here is derived from an EMBL/GenBank/DDBJ whole genome shotgun (WGS) entry which is preliminary data.</text>
</comment>
<dbReference type="InterPro" id="IPR007253">
    <property type="entry name" value="Cell_wall-bd_2"/>
</dbReference>
<keyword evidence="1" id="KW-0732">Signal</keyword>
<evidence type="ECO:0000313" key="3">
    <source>
        <dbReference type="Proteomes" id="UP001499841"/>
    </source>
</evidence>
<dbReference type="EMBL" id="BAABBA010000011">
    <property type="protein sequence ID" value="GAA4288107.1"/>
    <property type="molecule type" value="Genomic_DNA"/>
</dbReference>